<dbReference type="EMBL" id="BMAO01029376">
    <property type="protein sequence ID" value="GFR31242.1"/>
    <property type="molecule type" value="Genomic_DNA"/>
</dbReference>
<protein>
    <submittedName>
        <fullName evidence="1">Uncharacterized protein</fullName>
    </submittedName>
</protein>
<evidence type="ECO:0000313" key="1">
    <source>
        <dbReference type="EMBL" id="GFR31242.1"/>
    </source>
</evidence>
<accession>A0A8X6M419</accession>
<dbReference type="Proteomes" id="UP000887116">
    <property type="component" value="Unassembled WGS sequence"/>
</dbReference>
<dbReference type="AlphaFoldDB" id="A0A8X6M419"/>
<reference evidence="1" key="1">
    <citation type="submission" date="2020-07" db="EMBL/GenBank/DDBJ databases">
        <title>Multicomponent nature underlies the extraordinary mechanical properties of spider dragline silk.</title>
        <authorList>
            <person name="Kono N."/>
            <person name="Nakamura H."/>
            <person name="Mori M."/>
            <person name="Yoshida Y."/>
            <person name="Ohtoshi R."/>
            <person name="Malay A.D."/>
            <person name="Moran D.A.P."/>
            <person name="Tomita M."/>
            <person name="Numata K."/>
            <person name="Arakawa K."/>
        </authorList>
    </citation>
    <scope>NUCLEOTIDE SEQUENCE</scope>
</reference>
<dbReference type="OrthoDB" id="6437175at2759"/>
<gene>
    <name evidence="1" type="primary">AVEN_196259_1</name>
    <name evidence="1" type="ORF">TNCT_121041</name>
</gene>
<sequence>MNGIDGYCKNADKSSRKYDVTFCLFYYKVIKKLLGLSDEVYFSYLNRYFKIFQEYFNEKCKENYKVPGDNTEFIKLLKDSLYYRVTYTYKNSAFLSSAVAFHFRNALKVDPKCLRRFSKRKLIKICSLGGGPTSDIVAIVTVLECIARKKGIMLDFRITVIDFDKRWKNTCITVLSCLEQFKNATWKINFIQTNLSPVFFYSPETCKAIQEAHIVTMVMLISHLPSKKLREGKMVKYISSLLQPQAMLFFLDWGQTDLIIACGGNLGEIDDFQLVYEELCDCHTLDVKAVEKLFCLYKHHFDDFRSNLSLNVFARVWIKNSLSSVKSMYPVSKFQRFQTNFEKFKPVESYLNKDSFRSWENAFIKQQETNGLEPNFIKKKINYHIQKRNYMLSNFKKKTKFLNEFRDELLHEYDSSKEVNDLESTKKYEEVWNKYWIQKMRFSCLKGYIYKFVVSSLLELSK</sequence>
<keyword evidence="2" id="KW-1185">Reference proteome</keyword>
<name>A0A8X6M419_TRICU</name>
<organism evidence="1 2">
    <name type="scientific">Trichonephila clavata</name>
    <name type="common">Joro spider</name>
    <name type="synonym">Nephila clavata</name>
    <dbReference type="NCBI Taxonomy" id="2740835"/>
    <lineage>
        <taxon>Eukaryota</taxon>
        <taxon>Metazoa</taxon>
        <taxon>Ecdysozoa</taxon>
        <taxon>Arthropoda</taxon>
        <taxon>Chelicerata</taxon>
        <taxon>Arachnida</taxon>
        <taxon>Araneae</taxon>
        <taxon>Araneomorphae</taxon>
        <taxon>Entelegynae</taxon>
        <taxon>Araneoidea</taxon>
        <taxon>Nephilidae</taxon>
        <taxon>Trichonephila</taxon>
    </lineage>
</organism>
<proteinExistence type="predicted"/>
<comment type="caution">
    <text evidence="1">The sequence shown here is derived from an EMBL/GenBank/DDBJ whole genome shotgun (WGS) entry which is preliminary data.</text>
</comment>
<evidence type="ECO:0000313" key="2">
    <source>
        <dbReference type="Proteomes" id="UP000887116"/>
    </source>
</evidence>